<dbReference type="AlphaFoldDB" id="A0A7K1U0B6"/>
<organism evidence="1 2">
    <name type="scientific">Chitinophaga tropicalis</name>
    <dbReference type="NCBI Taxonomy" id="2683588"/>
    <lineage>
        <taxon>Bacteria</taxon>
        <taxon>Pseudomonadati</taxon>
        <taxon>Bacteroidota</taxon>
        <taxon>Chitinophagia</taxon>
        <taxon>Chitinophagales</taxon>
        <taxon>Chitinophagaceae</taxon>
        <taxon>Chitinophaga</taxon>
    </lineage>
</organism>
<dbReference type="RefSeq" id="WP_157305189.1">
    <property type="nucleotide sequence ID" value="NZ_WRXN01000001.1"/>
</dbReference>
<protein>
    <recommendedName>
        <fullName evidence="3">HNH endonuclease</fullName>
    </recommendedName>
</protein>
<name>A0A7K1U0B6_9BACT</name>
<proteinExistence type="predicted"/>
<reference evidence="1 2" key="1">
    <citation type="submission" date="2019-12" db="EMBL/GenBank/DDBJ databases">
        <title>Chitinophaga sp. strain ysch24 (GDMCC 1.1355), whole genome shotgun sequence.</title>
        <authorList>
            <person name="Zhang X."/>
        </authorList>
    </citation>
    <scope>NUCLEOTIDE SEQUENCE [LARGE SCALE GENOMIC DNA]</scope>
    <source>
        <strain evidence="2">ysch24</strain>
    </source>
</reference>
<dbReference type="EMBL" id="WRXN01000001">
    <property type="protein sequence ID" value="MVT07814.1"/>
    <property type="molecule type" value="Genomic_DNA"/>
</dbReference>
<gene>
    <name evidence="1" type="ORF">GO493_06035</name>
</gene>
<accession>A0A7K1U0B6</accession>
<evidence type="ECO:0008006" key="3">
    <source>
        <dbReference type="Google" id="ProtNLM"/>
    </source>
</evidence>
<comment type="caution">
    <text evidence="1">The sequence shown here is derived from an EMBL/GenBank/DDBJ whole genome shotgun (WGS) entry which is preliminary data.</text>
</comment>
<evidence type="ECO:0000313" key="2">
    <source>
        <dbReference type="Proteomes" id="UP000461730"/>
    </source>
</evidence>
<sequence length="285" mass="32724">MARSRDGFTPKTIRTLEVRVGTTCSNPTCRINTTAAHTNPDGVLRIGVAAHIKAAAPGGPRYDPNMTPEQRSDISNGIWLCQNCARMIDVDDILFPVDLLMAWKAEAEGRIRAIVTSRRAQQQEQIVQPVPYMDVELVWTHGGRFRRGISHKNPLTEVEGRQVILVDVGDPIIIHWDLDWNYELRLYNNSRREMFNVAVEFGEISFDEITSLPNINNLEPLSNFSLTARAESCYEGIWKDADIELRRDYPIYMEGMTLTVRYRDDQQQQYTQTYRLQNGDFEKMP</sequence>
<evidence type="ECO:0000313" key="1">
    <source>
        <dbReference type="EMBL" id="MVT07814.1"/>
    </source>
</evidence>
<dbReference type="Proteomes" id="UP000461730">
    <property type="component" value="Unassembled WGS sequence"/>
</dbReference>
<keyword evidence="2" id="KW-1185">Reference proteome</keyword>